<protein>
    <submittedName>
        <fullName evidence="2">Uncharacterized protein</fullName>
    </submittedName>
</protein>
<name>A0A8H7VWF1_9FUNG</name>
<evidence type="ECO:0000313" key="3">
    <source>
        <dbReference type="Proteomes" id="UP000613177"/>
    </source>
</evidence>
<dbReference type="PROSITE" id="PS51257">
    <property type="entry name" value="PROKAR_LIPOPROTEIN"/>
    <property type="match status" value="1"/>
</dbReference>
<accession>A0A8H7VWF1</accession>
<keyword evidence="3" id="KW-1185">Reference proteome</keyword>
<organism evidence="2 3">
    <name type="scientific">Thamnidium elegans</name>
    <dbReference type="NCBI Taxonomy" id="101142"/>
    <lineage>
        <taxon>Eukaryota</taxon>
        <taxon>Fungi</taxon>
        <taxon>Fungi incertae sedis</taxon>
        <taxon>Mucoromycota</taxon>
        <taxon>Mucoromycotina</taxon>
        <taxon>Mucoromycetes</taxon>
        <taxon>Mucorales</taxon>
        <taxon>Mucorineae</taxon>
        <taxon>Mucoraceae</taxon>
        <taxon>Thamnidium</taxon>
    </lineage>
</organism>
<evidence type="ECO:0000256" key="1">
    <source>
        <dbReference type="SAM" id="Coils"/>
    </source>
</evidence>
<dbReference type="Proteomes" id="UP000613177">
    <property type="component" value="Unassembled WGS sequence"/>
</dbReference>
<dbReference type="AlphaFoldDB" id="A0A8H7VWF1"/>
<gene>
    <name evidence="2" type="ORF">INT48_004390</name>
</gene>
<dbReference type="EMBL" id="JAEPRE010000066">
    <property type="protein sequence ID" value="KAG2233902.1"/>
    <property type="molecule type" value="Genomic_DNA"/>
</dbReference>
<reference evidence="2" key="1">
    <citation type="submission" date="2021-01" db="EMBL/GenBank/DDBJ databases">
        <title>Metabolic potential, ecology and presence of endohyphal bacteria is reflected in genomic diversity of Mucoromycotina.</title>
        <authorList>
            <person name="Muszewska A."/>
            <person name="Okrasinska A."/>
            <person name="Steczkiewicz K."/>
            <person name="Drgas O."/>
            <person name="Orlowska M."/>
            <person name="Perlinska-Lenart U."/>
            <person name="Aleksandrzak-Piekarczyk T."/>
            <person name="Szatraj K."/>
            <person name="Zielenkiewicz U."/>
            <person name="Pilsyk S."/>
            <person name="Malc E."/>
            <person name="Mieczkowski P."/>
            <person name="Kruszewska J.S."/>
            <person name="Biernat P."/>
            <person name="Pawlowska J."/>
        </authorList>
    </citation>
    <scope>NUCLEOTIDE SEQUENCE</scope>
    <source>
        <strain evidence="2">WA0000018081</strain>
    </source>
</reference>
<evidence type="ECO:0000313" key="2">
    <source>
        <dbReference type="EMBL" id="KAG2233902.1"/>
    </source>
</evidence>
<comment type="caution">
    <text evidence="2">The sequence shown here is derived from an EMBL/GenBank/DDBJ whole genome shotgun (WGS) entry which is preliminary data.</text>
</comment>
<proteinExistence type="predicted"/>
<sequence length="429" mass="49688">MKITKVEAIVCVVSKEGSLPISQSNTSISCLLEVEPSESAYEIRLVDTSEMDKKVSVDDRLEPDATFTDKHENGIDEAIEGYDIAMVSLSAGDTETLDDKRMNNLEMVLNLLQGKLRATKGEIKIEYVYLGVTDECCYDLRKDLLYTNKSMCEKGIDFLMKRVDDVSDIWVQIEQPKRKLPQMLSIKLTDEKNLTQGRLVLVDLLYPTFSLLLSPSNKKEALESSCVHLYDTVRIISSSAPASFTEEIPYFLTKELGPYISGAKKMILSTYFQDRIDDERILAKTKVCFDFIDSLRGTRVVMLKNRLDTDSKDKRKRESERNIQILQIRCKSLKEQLKKEKSSRENLKKQIEIDEKIIEELTTNLKQAREQKEDQEYLLEYIKSSHEEQVQKKDTEFQELFLKNDKERLLIRQIQRTAEVVKQFKEQNQ</sequence>
<keyword evidence="1" id="KW-0175">Coiled coil</keyword>
<feature type="coiled-coil region" evidence="1">
    <location>
        <begin position="316"/>
        <end position="378"/>
    </location>
</feature>